<organism evidence="2 3">
    <name type="scientific">Kaistella daneshvariae</name>
    <dbReference type="NCBI Taxonomy" id="2487074"/>
    <lineage>
        <taxon>Bacteria</taxon>
        <taxon>Pseudomonadati</taxon>
        <taxon>Bacteroidota</taxon>
        <taxon>Flavobacteriia</taxon>
        <taxon>Flavobacteriales</taxon>
        <taxon>Weeksellaceae</taxon>
        <taxon>Chryseobacterium group</taxon>
        <taxon>Kaistella</taxon>
    </lineage>
</organism>
<reference evidence="2 3" key="1">
    <citation type="submission" date="2018-11" db="EMBL/GenBank/DDBJ databases">
        <title>Proposal to divide the Flavobacteriaceae and reorganize its genera based on Amino Acid Identity values calculated from whole genome sequences.</title>
        <authorList>
            <person name="Nicholson A.C."/>
            <person name="Gulvik C.A."/>
            <person name="Whitney A.M."/>
            <person name="Humrighouse B.W."/>
            <person name="Bell M."/>
            <person name="Holmes B."/>
            <person name="Steigerwalt A.G."/>
            <person name="Villarma A."/>
            <person name="Sheth M."/>
            <person name="Batra D."/>
            <person name="Pryor J."/>
            <person name="Bernardet J.-F."/>
            <person name="Hugo C."/>
            <person name="Kampfer P."/>
            <person name="Newman J.D."/>
            <person name="McQuiston J.R."/>
        </authorList>
    </citation>
    <scope>NUCLEOTIDE SEQUENCE [LARGE SCALE GENOMIC DNA]</scope>
    <source>
        <strain evidence="2 3">H3001</strain>
    </source>
</reference>
<dbReference type="InterPro" id="IPR011004">
    <property type="entry name" value="Trimer_LpxA-like_sf"/>
</dbReference>
<feature type="transmembrane region" description="Helical" evidence="1">
    <location>
        <begin position="6"/>
        <end position="25"/>
    </location>
</feature>
<proteinExistence type="predicted"/>
<keyword evidence="1" id="KW-0472">Membrane</keyword>
<evidence type="ECO:0000256" key="1">
    <source>
        <dbReference type="SAM" id="Phobius"/>
    </source>
</evidence>
<dbReference type="SUPFAM" id="SSF51161">
    <property type="entry name" value="Trimeric LpxA-like enzymes"/>
    <property type="match status" value="1"/>
</dbReference>
<evidence type="ECO:0000313" key="2">
    <source>
        <dbReference type="EMBL" id="AZI66625.1"/>
    </source>
</evidence>
<keyword evidence="1" id="KW-0812">Transmembrane</keyword>
<name>A0ABM7C6M9_9FLAO</name>
<dbReference type="Proteomes" id="UP000274483">
    <property type="component" value="Chromosome"/>
</dbReference>
<dbReference type="PANTHER" id="PTHR42811">
    <property type="entry name" value="SERINE ACETYLTRANSFERASE"/>
    <property type="match status" value="1"/>
</dbReference>
<dbReference type="Pfam" id="PF00132">
    <property type="entry name" value="Hexapep"/>
    <property type="match status" value="1"/>
</dbReference>
<dbReference type="InterPro" id="IPR001451">
    <property type="entry name" value="Hexapep"/>
</dbReference>
<dbReference type="RefSeq" id="WP_124757220.1">
    <property type="nucleotide sequence ID" value="NZ_CBCRWA010000003.1"/>
</dbReference>
<dbReference type="Gene3D" id="2.160.10.10">
    <property type="entry name" value="Hexapeptide repeat proteins"/>
    <property type="match status" value="1"/>
</dbReference>
<sequence>MKFSIIMRRIIALILFFPHLMLFFFSKKRDVIIADLYSRSEEKPQQFSSVLSDLAVRLFNDRYFRTLFYFRTSGGGAKFLRIFYPREKYLIIDIQTKLGKGVQLAHPYSTILNAESIGDNLYVNHLVTVGEKNGQKPVIGNNVQLHANCCVIGGVKVGDNAIIGAGAVVVNDVPSGCFAVGNPARIIHR</sequence>
<protein>
    <submittedName>
        <fullName evidence="2">Serine acetyltransferase</fullName>
    </submittedName>
</protein>
<evidence type="ECO:0000313" key="3">
    <source>
        <dbReference type="Proteomes" id="UP000274483"/>
    </source>
</evidence>
<dbReference type="EMBL" id="CP034158">
    <property type="protein sequence ID" value="AZI66625.1"/>
    <property type="molecule type" value="Genomic_DNA"/>
</dbReference>
<keyword evidence="1" id="KW-1133">Transmembrane helix</keyword>
<gene>
    <name evidence="2" type="ORF">EIB71_02545</name>
</gene>
<keyword evidence="3" id="KW-1185">Reference proteome</keyword>
<accession>A0ABM7C6M9</accession>